<feature type="signal peptide" evidence="1">
    <location>
        <begin position="1"/>
        <end position="28"/>
    </location>
</feature>
<dbReference type="Gene3D" id="2.60.120.260">
    <property type="entry name" value="Galactose-binding domain-like"/>
    <property type="match status" value="1"/>
</dbReference>
<evidence type="ECO:0000313" key="3">
    <source>
        <dbReference type="Proteomes" id="UP000015100"/>
    </source>
</evidence>
<feature type="chain" id="PRO_5004547648" description="CBM-cenC domain-containing protein" evidence="1">
    <location>
        <begin position="29"/>
        <end position="341"/>
    </location>
</feature>
<accession>S8A0Z6</accession>
<dbReference type="AlphaFoldDB" id="S8A0Z6"/>
<keyword evidence="3" id="KW-1185">Reference proteome</keyword>
<dbReference type="OMA" id="CTHEVAP"/>
<evidence type="ECO:0000256" key="1">
    <source>
        <dbReference type="SAM" id="SignalP"/>
    </source>
</evidence>
<dbReference type="Proteomes" id="UP000015100">
    <property type="component" value="Unassembled WGS sequence"/>
</dbReference>
<sequence>MKPQNLLAFLPLASAAIIARYPPDYCHADNCLRAIRGTESIGRYFCSSTLQLEPVTVTFSSTEIYPTYGLTTVYTGTETETITVVTGTSATTLPPILDRRRDVEAREVNPDDAVVTKKISNILKMCVTNEARIISACSCLLKTGQNVTVTTTEYDFLPTTVPTLSDYEIVTQTVGIEAKVTYLPLIKNSGFDHPVEPLRHWVFPEHWCDPCTHEVVPNDGSSSSPNALKIVYNEGPNAKFYQDVTVEIRKYYKFKFQFKIGSATSKSYPEFYMDYGFSNDLPVMFRGVASNQWQTIEVGPTLMEWRTNVAIEVRMFVPRAAAEPTESFYFDSFEIWEVQVD</sequence>
<comment type="caution">
    <text evidence="2">The sequence shown here is derived from an EMBL/GenBank/DDBJ whole genome shotgun (WGS) entry which is preliminary data.</text>
</comment>
<reference evidence="3" key="2">
    <citation type="submission" date="2013-04" db="EMBL/GenBank/DDBJ databases">
        <title>Genomic mechanisms accounting for the adaptation to parasitism in nematode-trapping fungi.</title>
        <authorList>
            <person name="Ahren D.G."/>
        </authorList>
    </citation>
    <scope>NUCLEOTIDE SEQUENCE [LARGE SCALE GENOMIC DNA]</scope>
    <source>
        <strain evidence="3">CBS 200.50</strain>
    </source>
</reference>
<name>S8A0Z6_DACHA</name>
<dbReference type="OrthoDB" id="5335777at2759"/>
<dbReference type="HOGENOM" id="CLU_828938_0_0_1"/>
<proteinExistence type="predicted"/>
<keyword evidence="1" id="KW-0732">Signal</keyword>
<protein>
    <recommendedName>
        <fullName evidence="4">CBM-cenC domain-containing protein</fullName>
    </recommendedName>
</protein>
<evidence type="ECO:0008006" key="4">
    <source>
        <dbReference type="Google" id="ProtNLM"/>
    </source>
</evidence>
<gene>
    <name evidence="2" type="ORF">H072_9745</name>
</gene>
<organism evidence="2 3">
    <name type="scientific">Dactylellina haptotyla (strain CBS 200.50)</name>
    <name type="common">Nematode-trapping fungus</name>
    <name type="synonym">Monacrosporium haptotylum</name>
    <dbReference type="NCBI Taxonomy" id="1284197"/>
    <lineage>
        <taxon>Eukaryota</taxon>
        <taxon>Fungi</taxon>
        <taxon>Dikarya</taxon>
        <taxon>Ascomycota</taxon>
        <taxon>Pezizomycotina</taxon>
        <taxon>Orbiliomycetes</taxon>
        <taxon>Orbiliales</taxon>
        <taxon>Orbiliaceae</taxon>
        <taxon>Dactylellina</taxon>
    </lineage>
</organism>
<dbReference type="EMBL" id="AQGS01000831">
    <property type="protein sequence ID" value="EPS36675.1"/>
    <property type="molecule type" value="Genomic_DNA"/>
</dbReference>
<reference evidence="2 3" key="1">
    <citation type="journal article" date="2013" name="PLoS Genet.">
        <title>Genomic mechanisms accounting for the adaptation to parasitism in nematode-trapping fungi.</title>
        <authorList>
            <person name="Meerupati T."/>
            <person name="Andersson K.M."/>
            <person name="Friman E."/>
            <person name="Kumar D."/>
            <person name="Tunlid A."/>
            <person name="Ahren D."/>
        </authorList>
    </citation>
    <scope>NUCLEOTIDE SEQUENCE [LARGE SCALE GENOMIC DNA]</scope>
    <source>
        <strain evidence="2 3">CBS 200.50</strain>
    </source>
</reference>
<evidence type="ECO:0000313" key="2">
    <source>
        <dbReference type="EMBL" id="EPS36675.1"/>
    </source>
</evidence>